<proteinExistence type="predicted"/>
<organism evidence="1 2">
    <name type="scientific">Bifidobacterium bifidum</name>
    <dbReference type="NCBI Taxonomy" id="1681"/>
    <lineage>
        <taxon>Bacteria</taxon>
        <taxon>Bacillati</taxon>
        <taxon>Actinomycetota</taxon>
        <taxon>Actinomycetes</taxon>
        <taxon>Bifidobacteriales</taxon>
        <taxon>Bifidobacteriaceae</taxon>
        <taxon>Bifidobacterium</taxon>
    </lineage>
</organism>
<dbReference type="Proteomes" id="UP000070092">
    <property type="component" value="Unassembled WGS sequence"/>
</dbReference>
<reference evidence="1 2" key="1">
    <citation type="submission" date="2016-01" db="EMBL/GenBank/DDBJ databases">
        <authorList>
            <person name="Oliw E.H."/>
        </authorList>
    </citation>
    <scope>NUCLEOTIDE SEQUENCE [LARGE SCALE GENOMIC DNA]</scope>
    <source>
        <strain evidence="1 2">MJR8628B</strain>
    </source>
</reference>
<dbReference type="PATRIC" id="fig|1681.53.peg.549"/>
<evidence type="ECO:0000313" key="1">
    <source>
        <dbReference type="EMBL" id="KWZ81980.1"/>
    </source>
</evidence>
<sequence length="83" mass="9813">MILQGKYLFLNYSPRRLHWHGHQDYGVIVLAMCFHTNRLDVQGCGLWPNNPWNCNYSGILRHPPHNAHIMRPEEVGATRLYMR</sequence>
<accession>A0A133KRL9</accession>
<protein>
    <submittedName>
        <fullName evidence="1">Uncharacterized protein</fullName>
    </submittedName>
</protein>
<dbReference type="AlphaFoldDB" id="A0A133KRL9"/>
<name>A0A133KRL9_BIFBI</name>
<dbReference type="EMBL" id="LRPO01000020">
    <property type="protein sequence ID" value="KWZ81980.1"/>
    <property type="molecule type" value="Genomic_DNA"/>
</dbReference>
<evidence type="ECO:0000313" key="2">
    <source>
        <dbReference type="Proteomes" id="UP000070092"/>
    </source>
</evidence>
<gene>
    <name evidence="1" type="ORF">HMPREF3196_00563</name>
</gene>
<comment type="caution">
    <text evidence="1">The sequence shown here is derived from an EMBL/GenBank/DDBJ whole genome shotgun (WGS) entry which is preliminary data.</text>
</comment>